<protein>
    <submittedName>
        <fullName evidence="2">(pine wood nematode) hypothetical protein</fullName>
    </submittedName>
</protein>
<dbReference type="EMBL" id="CAJFCV020000005">
    <property type="protein sequence ID" value="CAG9123247.1"/>
    <property type="molecule type" value="Genomic_DNA"/>
</dbReference>
<evidence type="ECO:0000313" key="5">
    <source>
        <dbReference type="WBParaSite" id="BXY_0354400.1"/>
    </source>
</evidence>
<feature type="compositionally biased region" description="Polar residues" evidence="1">
    <location>
        <begin position="151"/>
        <end position="161"/>
    </location>
</feature>
<accession>A0A1I7RS40</accession>
<evidence type="ECO:0000256" key="1">
    <source>
        <dbReference type="SAM" id="MobiDB-lite"/>
    </source>
</evidence>
<gene>
    <name evidence="2" type="ORF">BXYJ_LOCUS11898</name>
</gene>
<sequence length="390" mass="44451">MLEIDKQSFRQHLEWLVDQLAVDSAPYLEERPRFAHGVLVLADHDNGEVMKASLIKQLDIDINEQRIYSTREGIYHKEDMRTQNDSGVNLNISSPEFEDFPVIPPLIQDKLGKENDLPFVPLSKYVKKTVSTFSPVQIPIDQSVKMKEENLSTQKLSKSPETSTTTVTDKRTSISNLGQEEPRKSVTYEASSFLTPTRDSNSYEHRQSISQDYKQGGSQRSSIISVPRHSITPRDQTTNYIVADGGDISIPPMVGTYYERPEIVHRSYRSHVEQTTFPSIDRFRTVRQETVSVFEHPRRTPLMSPMSHCSSSTPTFTSLSSSIPSHQNPDAIEKAVKILQDSCEMLDETAERIASRNRHPRNPSADYAPRYSQEYTSAFQFPSELRTTNY</sequence>
<dbReference type="eggNOG" id="ENOG502SDC6">
    <property type="taxonomic scope" value="Eukaryota"/>
</dbReference>
<dbReference type="Proteomes" id="UP000095284">
    <property type="component" value="Unplaced"/>
</dbReference>
<reference evidence="5" key="1">
    <citation type="submission" date="2016-11" db="UniProtKB">
        <authorList>
            <consortium name="WormBaseParasite"/>
        </authorList>
    </citation>
    <scope>IDENTIFICATION</scope>
</reference>
<evidence type="ECO:0000313" key="2">
    <source>
        <dbReference type="EMBL" id="CAD5231802.1"/>
    </source>
</evidence>
<reference evidence="2" key="2">
    <citation type="submission" date="2020-09" db="EMBL/GenBank/DDBJ databases">
        <authorList>
            <person name="Kikuchi T."/>
        </authorList>
    </citation>
    <scope>NUCLEOTIDE SEQUENCE</scope>
    <source>
        <strain evidence="2">Ka4C1</strain>
    </source>
</reference>
<dbReference type="OrthoDB" id="5808339at2759"/>
<feature type="compositionally biased region" description="Polar residues" evidence="1">
    <location>
        <begin position="188"/>
        <end position="200"/>
    </location>
</feature>
<feature type="region of interest" description="Disordered" evidence="1">
    <location>
        <begin position="302"/>
        <end position="327"/>
    </location>
</feature>
<feature type="region of interest" description="Disordered" evidence="1">
    <location>
        <begin position="149"/>
        <end position="206"/>
    </location>
</feature>
<evidence type="ECO:0000313" key="4">
    <source>
        <dbReference type="Proteomes" id="UP000659654"/>
    </source>
</evidence>
<dbReference type="EMBL" id="CAJFDI010000005">
    <property type="protein sequence ID" value="CAD5231802.1"/>
    <property type="molecule type" value="Genomic_DNA"/>
</dbReference>
<organism evidence="3 5">
    <name type="scientific">Bursaphelenchus xylophilus</name>
    <name type="common">Pinewood nematode worm</name>
    <name type="synonym">Aphelenchoides xylophilus</name>
    <dbReference type="NCBI Taxonomy" id="6326"/>
    <lineage>
        <taxon>Eukaryota</taxon>
        <taxon>Metazoa</taxon>
        <taxon>Ecdysozoa</taxon>
        <taxon>Nematoda</taxon>
        <taxon>Chromadorea</taxon>
        <taxon>Rhabditida</taxon>
        <taxon>Tylenchina</taxon>
        <taxon>Tylenchomorpha</taxon>
        <taxon>Aphelenchoidea</taxon>
        <taxon>Aphelenchoididae</taxon>
        <taxon>Bursaphelenchus</taxon>
    </lineage>
</organism>
<proteinExistence type="predicted"/>
<feature type="compositionally biased region" description="Low complexity" evidence="1">
    <location>
        <begin position="310"/>
        <end position="325"/>
    </location>
</feature>
<dbReference type="WBParaSite" id="BXY_0354400.1">
    <property type="protein sequence ID" value="BXY_0354400.1"/>
    <property type="gene ID" value="BXY_0354400"/>
</dbReference>
<name>A0A1I7RS40_BURXY</name>
<dbReference type="Proteomes" id="UP000659654">
    <property type="component" value="Unassembled WGS sequence"/>
</dbReference>
<keyword evidence="4" id="KW-1185">Reference proteome</keyword>
<evidence type="ECO:0000313" key="3">
    <source>
        <dbReference type="Proteomes" id="UP000095284"/>
    </source>
</evidence>
<dbReference type="AlphaFoldDB" id="A0A1I7RS40"/>
<dbReference type="Proteomes" id="UP000582659">
    <property type="component" value="Unassembled WGS sequence"/>
</dbReference>
<feature type="region of interest" description="Disordered" evidence="1">
    <location>
        <begin position="352"/>
        <end position="373"/>
    </location>
</feature>